<proteinExistence type="predicted"/>
<keyword evidence="3" id="KW-0804">Transcription</keyword>
<dbReference type="Gene3D" id="1.10.357.10">
    <property type="entry name" value="Tetracycline Repressor, domain 2"/>
    <property type="match status" value="1"/>
</dbReference>
<keyword evidence="2 4" id="KW-0238">DNA-binding</keyword>
<evidence type="ECO:0000256" key="3">
    <source>
        <dbReference type="ARBA" id="ARBA00023163"/>
    </source>
</evidence>
<accession>A0A081BSY4</accession>
<evidence type="ECO:0000313" key="7">
    <source>
        <dbReference type="Proteomes" id="UP000030700"/>
    </source>
</evidence>
<dbReference type="SUPFAM" id="SSF46689">
    <property type="entry name" value="Homeodomain-like"/>
    <property type="match status" value="1"/>
</dbReference>
<dbReference type="STRING" id="1499966.U14_05802"/>
<dbReference type="GO" id="GO:0000976">
    <property type="term" value="F:transcription cis-regulatory region binding"/>
    <property type="evidence" value="ECO:0007669"/>
    <property type="project" value="TreeGrafter"/>
</dbReference>
<evidence type="ECO:0000313" key="6">
    <source>
        <dbReference type="EMBL" id="GAK54515.1"/>
    </source>
</evidence>
<dbReference type="InterPro" id="IPR009057">
    <property type="entry name" value="Homeodomain-like_sf"/>
</dbReference>
<dbReference type="GO" id="GO:0003700">
    <property type="term" value="F:DNA-binding transcription factor activity"/>
    <property type="evidence" value="ECO:0007669"/>
    <property type="project" value="TreeGrafter"/>
</dbReference>
<dbReference type="InterPro" id="IPR001647">
    <property type="entry name" value="HTH_TetR"/>
</dbReference>
<evidence type="ECO:0000256" key="4">
    <source>
        <dbReference type="PROSITE-ProRule" id="PRU00335"/>
    </source>
</evidence>
<dbReference type="InterPro" id="IPR050109">
    <property type="entry name" value="HTH-type_TetR-like_transc_reg"/>
</dbReference>
<organism evidence="6">
    <name type="scientific">Candidatus Moduliflexus flocculans</name>
    <dbReference type="NCBI Taxonomy" id="1499966"/>
    <lineage>
        <taxon>Bacteria</taxon>
        <taxon>Candidatus Moduliflexota</taxon>
        <taxon>Candidatus Moduliflexia</taxon>
        <taxon>Candidatus Moduliflexales</taxon>
        <taxon>Candidatus Moduliflexaceae</taxon>
    </lineage>
</organism>
<feature type="DNA-binding region" description="H-T-H motif" evidence="4">
    <location>
        <begin position="32"/>
        <end position="51"/>
    </location>
</feature>
<evidence type="ECO:0000256" key="2">
    <source>
        <dbReference type="ARBA" id="ARBA00023125"/>
    </source>
</evidence>
<dbReference type="EMBL" id="DF820461">
    <property type="protein sequence ID" value="GAK54515.1"/>
    <property type="molecule type" value="Genomic_DNA"/>
</dbReference>
<dbReference type="PROSITE" id="PS50977">
    <property type="entry name" value="HTH_TETR_2"/>
    <property type="match status" value="1"/>
</dbReference>
<gene>
    <name evidence="6" type="ORF">U14_05802</name>
</gene>
<dbReference type="HOGENOM" id="CLU_1324505_0_0_0"/>
<dbReference type="AlphaFoldDB" id="A0A081BSY4"/>
<sequence length="198" mass="23161">MLRKLEQNSTSERLIDAALTLIDTSNGIQQVNLREVARLAGCAHTNVYNYFQNFDDLLWEVFARLLERWERYVQEHCQADLPPDRILIDFIAAQIQFALDHPGWYRCIWLEPLFRNSPPHILNKFLLLRDHFIQVLMDSSGNWMKTEQIEFIENVMHGYLHGEICNLISGRMLVPDTQAYKTMILTNAQTVLSALLRD</sequence>
<protein>
    <submittedName>
        <fullName evidence="6">Transcriptional regulator, TetR family</fullName>
    </submittedName>
</protein>
<dbReference type="Proteomes" id="UP000030700">
    <property type="component" value="Unassembled WGS sequence"/>
</dbReference>
<evidence type="ECO:0000259" key="5">
    <source>
        <dbReference type="PROSITE" id="PS50977"/>
    </source>
</evidence>
<keyword evidence="7" id="KW-1185">Reference proteome</keyword>
<dbReference type="PANTHER" id="PTHR30055">
    <property type="entry name" value="HTH-TYPE TRANSCRIPTIONAL REGULATOR RUTR"/>
    <property type="match status" value="1"/>
</dbReference>
<reference evidence="6" key="1">
    <citation type="journal article" date="2015" name="PeerJ">
        <title>First genomic representation of candidate bacterial phylum KSB3 points to enhanced environmental sensing as a trigger of wastewater bulking.</title>
        <authorList>
            <person name="Sekiguchi Y."/>
            <person name="Ohashi A."/>
            <person name="Parks D.H."/>
            <person name="Yamauchi T."/>
            <person name="Tyson G.W."/>
            <person name="Hugenholtz P."/>
        </authorList>
    </citation>
    <scope>NUCLEOTIDE SEQUENCE [LARGE SCALE GENOMIC DNA]</scope>
</reference>
<name>A0A081BSY4_9BACT</name>
<dbReference type="PANTHER" id="PTHR30055:SF234">
    <property type="entry name" value="HTH-TYPE TRANSCRIPTIONAL REGULATOR BETI"/>
    <property type="match status" value="1"/>
</dbReference>
<feature type="domain" description="HTH tetR-type" evidence="5">
    <location>
        <begin position="8"/>
        <end position="69"/>
    </location>
</feature>
<evidence type="ECO:0000256" key="1">
    <source>
        <dbReference type="ARBA" id="ARBA00023015"/>
    </source>
</evidence>
<keyword evidence="1" id="KW-0805">Transcription regulation</keyword>